<feature type="region of interest" description="Disordered" evidence="1">
    <location>
        <begin position="34"/>
        <end position="53"/>
    </location>
</feature>
<keyword evidence="3" id="KW-1185">Reference proteome</keyword>
<dbReference type="RefSeq" id="WP_307311957.1">
    <property type="nucleotide sequence ID" value="NZ_JAUSRE010000031.1"/>
</dbReference>
<dbReference type="EMBL" id="JAUSRE010000031">
    <property type="protein sequence ID" value="MDP9890565.1"/>
    <property type="molecule type" value="Genomic_DNA"/>
</dbReference>
<gene>
    <name evidence="2" type="ORF">J2X98_004179</name>
</gene>
<proteinExistence type="predicted"/>
<evidence type="ECO:0000313" key="3">
    <source>
        <dbReference type="Proteomes" id="UP001226577"/>
    </source>
</evidence>
<comment type="caution">
    <text evidence="2">The sequence shown here is derived from an EMBL/GenBank/DDBJ whole genome shotgun (WGS) entry which is preliminary data.</text>
</comment>
<sequence length="53" mass="5820">MTPYLDLTKAKAEAAFQEYLEERGPALGRLRGALEADGEETRTPSCMAPRIHG</sequence>
<evidence type="ECO:0000256" key="1">
    <source>
        <dbReference type="SAM" id="MobiDB-lite"/>
    </source>
</evidence>
<dbReference type="Proteomes" id="UP001226577">
    <property type="component" value="Unassembled WGS sequence"/>
</dbReference>
<protein>
    <submittedName>
        <fullName evidence="2">Uncharacterized protein</fullName>
    </submittedName>
</protein>
<accession>A0ABT9RZ92</accession>
<reference evidence="2 3" key="1">
    <citation type="submission" date="2023-07" db="EMBL/GenBank/DDBJ databases">
        <title>Sorghum-associated microbial communities from plants grown in Nebraska, USA.</title>
        <authorList>
            <person name="Schachtman D."/>
        </authorList>
    </citation>
    <scope>NUCLEOTIDE SEQUENCE [LARGE SCALE GENOMIC DNA]</scope>
    <source>
        <strain evidence="2 3">CC222</strain>
    </source>
</reference>
<evidence type="ECO:0000313" key="2">
    <source>
        <dbReference type="EMBL" id="MDP9890565.1"/>
    </source>
</evidence>
<name>A0ABT9RZ92_9MICC</name>
<organism evidence="2 3">
    <name type="scientific">Pseudarthrobacter enclensis</name>
    <dbReference type="NCBI Taxonomy" id="993070"/>
    <lineage>
        <taxon>Bacteria</taxon>
        <taxon>Bacillati</taxon>
        <taxon>Actinomycetota</taxon>
        <taxon>Actinomycetes</taxon>
        <taxon>Micrococcales</taxon>
        <taxon>Micrococcaceae</taxon>
        <taxon>Pseudarthrobacter</taxon>
    </lineage>
</organism>